<dbReference type="GO" id="GO:0012505">
    <property type="term" value="C:endomembrane system"/>
    <property type="evidence" value="ECO:0007669"/>
    <property type="project" value="UniProtKB-SubCell"/>
</dbReference>
<dbReference type="Gene3D" id="3.40.50.300">
    <property type="entry name" value="P-loop containing nucleotide triphosphate hydrolases"/>
    <property type="match status" value="2"/>
</dbReference>
<evidence type="ECO:0000256" key="12">
    <source>
        <dbReference type="SAM" id="MobiDB-lite"/>
    </source>
</evidence>
<feature type="compositionally biased region" description="Basic and acidic residues" evidence="12">
    <location>
        <begin position="2320"/>
        <end position="2333"/>
    </location>
</feature>
<dbReference type="EMBL" id="CAMKVN010000597">
    <property type="protein sequence ID" value="CAI2169544.1"/>
    <property type="molecule type" value="Genomic_DNA"/>
</dbReference>
<dbReference type="PROSITE" id="PS50222">
    <property type="entry name" value="EF_HAND_2"/>
    <property type="match status" value="1"/>
</dbReference>
<dbReference type="PANTHER" id="PTHR48052">
    <property type="entry name" value="UNNAMED PRODUCT"/>
    <property type="match status" value="1"/>
</dbReference>
<dbReference type="PANTHER" id="PTHR48052:SF8">
    <property type="entry name" value="LRR RECEPTOR-LIKE SERINE_THREONINE-PROTEIN KINASE FLS2"/>
    <property type="match status" value="1"/>
</dbReference>
<name>A0A9W4WWV3_9GLOM</name>
<keyword evidence="11" id="KW-0175">Coiled coil</keyword>
<evidence type="ECO:0000256" key="4">
    <source>
        <dbReference type="ARBA" id="ARBA00022729"/>
    </source>
</evidence>
<keyword evidence="5" id="KW-0547">Nucleotide-binding</keyword>
<organism evidence="14 15">
    <name type="scientific">Funneliformis geosporum</name>
    <dbReference type="NCBI Taxonomy" id="1117311"/>
    <lineage>
        <taxon>Eukaryota</taxon>
        <taxon>Fungi</taxon>
        <taxon>Fungi incertae sedis</taxon>
        <taxon>Mucoromycota</taxon>
        <taxon>Glomeromycotina</taxon>
        <taxon>Glomeromycetes</taxon>
        <taxon>Glomerales</taxon>
        <taxon>Glomeraceae</taxon>
        <taxon>Funneliformis</taxon>
    </lineage>
</organism>
<dbReference type="InterPro" id="IPR032675">
    <property type="entry name" value="LRR_dom_sf"/>
</dbReference>
<keyword evidence="15" id="KW-1185">Reference proteome</keyword>
<dbReference type="InterPro" id="IPR018247">
    <property type="entry name" value="EF_Hand_1_Ca_BS"/>
</dbReference>
<evidence type="ECO:0000256" key="2">
    <source>
        <dbReference type="ARBA" id="ARBA00022475"/>
    </source>
</evidence>
<keyword evidence="7" id="KW-0472">Membrane</keyword>
<evidence type="ECO:0000313" key="15">
    <source>
        <dbReference type="Proteomes" id="UP001153678"/>
    </source>
</evidence>
<dbReference type="InterPro" id="IPR027417">
    <property type="entry name" value="P-loop_NTPase"/>
</dbReference>
<evidence type="ECO:0000313" key="14">
    <source>
        <dbReference type="EMBL" id="CAI2169544.1"/>
    </source>
</evidence>
<reference evidence="14" key="1">
    <citation type="submission" date="2022-08" db="EMBL/GenBank/DDBJ databases">
        <authorList>
            <person name="Kallberg Y."/>
            <person name="Tangrot J."/>
            <person name="Rosling A."/>
        </authorList>
    </citation>
    <scope>NUCLEOTIDE SEQUENCE</scope>
    <source>
        <strain evidence="14">Wild A</strain>
    </source>
</reference>
<keyword evidence="8" id="KW-0675">Receptor</keyword>
<feature type="coiled-coil region" evidence="11">
    <location>
        <begin position="2265"/>
        <end position="2309"/>
    </location>
</feature>
<dbReference type="Pfam" id="PF04548">
    <property type="entry name" value="AIG1"/>
    <property type="match status" value="2"/>
</dbReference>
<accession>A0A9W4WWV3</accession>
<evidence type="ECO:0000256" key="6">
    <source>
        <dbReference type="ARBA" id="ARBA00022989"/>
    </source>
</evidence>
<feature type="domain" description="EF-hand" evidence="13">
    <location>
        <begin position="2250"/>
        <end position="2285"/>
    </location>
</feature>
<dbReference type="InterPro" id="IPR002048">
    <property type="entry name" value="EF_hand_dom"/>
</dbReference>
<keyword evidence="9" id="KW-0325">Glycoprotein</keyword>
<dbReference type="Proteomes" id="UP001153678">
    <property type="component" value="Unassembled WGS sequence"/>
</dbReference>
<evidence type="ECO:0000256" key="10">
    <source>
        <dbReference type="ARBA" id="ARBA00037847"/>
    </source>
</evidence>
<dbReference type="OrthoDB" id="7451790at2759"/>
<evidence type="ECO:0000256" key="11">
    <source>
        <dbReference type="SAM" id="Coils"/>
    </source>
</evidence>
<keyword evidence="3" id="KW-0812">Transmembrane</keyword>
<dbReference type="PROSITE" id="PS51450">
    <property type="entry name" value="LRR"/>
    <property type="match status" value="3"/>
</dbReference>
<dbReference type="GO" id="GO:0005509">
    <property type="term" value="F:calcium ion binding"/>
    <property type="evidence" value="ECO:0007669"/>
    <property type="project" value="InterPro"/>
</dbReference>
<evidence type="ECO:0000256" key="7">
    <source>
        <dbReference type="ARBA" id="ARBA00023136"/>
    </source>
</evidence>
<evidence type="ECO:0000256" key="5">
    <source>
        <dbReference type="ARBA" id="ARBA00022741"/>
    </source>
</evidence>
<dbReference type="InterPro" id="IPR006703">
    <property type="entry name" value="G_AIG1"/>
</dbReference>
<feature type="region of interest" description="Disordered" evidence="12">
    <location>
        <begin position="2320"/>
        <end position="2341"/>
    </location>
</feature>
<protein>
    <submittedName>
        <fullName evidence="14">17491_t:CDS:1</fullName>
    </submittedName>
</protein>
<dbReference type="SUPFAM" id="SSF52058">
    <property type="entry name" value="L domain-like"/>
    <property type="match status" value="4"/>
</dbReference>
<dbReference type="InterPro" id="IPR001611">
    <property type="entry name" value="Leu-rich_rpt"/>
</dbReference>
<evidence type="ECO:0000256" key="9">
    <source>
        <dbReference type="ARBA" id="ARBA00023180"/>
    </source>
</evidence>
<dbReference type="PROSITE" id="PS00018">
    <property type="entry name" value="EF_HAND_1"/>
    <property type="match status" value="1"/>
</dbReference>
<keyword evidence="6" id="KW-1133">Transmembrane helix</keyword>
<dbReference type="GO" id="GO:0005525">
    <property type="term" value="F:GTP binding"/>
    <property type="evidence" value="ECO:0007669"/>
    <property type="project" value="InterPro"/>
</dbReference>
<keyword evidence="4" id="KW-0732">Signal</keyword>
<evidence type="ECO:0000256" key="8">
    <source>
        <dbReference type="ARBA" id="ARBA00023170"/>
    </source>
</evidence>
<dbReference type="Gene3D" id="3.80.10.10">
    <property type="entry name" value="Ribonuclease Inhibitor"/>
    <property type="match status" value="7"/>
</dbReference>
<comment type="caution">
    <text evidence="14">The sequence shown here is derived from an EMBL/GenBank/DDBJ whole genome shotgun (WGS) entry which is preliminary data.</text>
</comment>
<sequence>MVNAQGWLDKIYSQKNRGKVTKLVIKQKNLEGCLDLTEFVNLTELDLLNYLDISDNNLDEQGLSVFDNFINLETLYIGTSDKAKIDQGLYNRFAGSLESLKNCTKLENLGLSNTDIDNGLEYLPKSLRYIRCSTDQRLFNKVSKIFERLNAFPEWAKRDFNGTQELYLNEKDLEGELYLSDFTSLERVYLSHCIDESKIKIKNQNKQTKKEVKVTKLVYAENAQEYLDKNFPLAERRYIKELDLRNLDLAGNLDLGNATYEYLNVKYPNKEKVREVEPESGVKRGVRIKKIIFGELIIDDFPKLEEISINEEKLTQLQISNCPQLTELTCYKNNQLTELTIKNCPNLLKITAFKNQLTELTIKNCPNLQRLDVFHNRLPSLDLSNVRQLEYLDIGDNTFPSQDLSLVSHLVNLEELELQDSNFTSSLVPLQNLTRLERLNISNTDINSDLEDVPKNIDTICCSCYGKEKFKVKELEEQLKSSPFFDSANHLKEQGHDAERDLDLQTKEWLEVGLKKGDSEFTDYLRKENFTPEQYAVQNKNAQEDLEGSLDLRDFTNLEILNCSNNKLVNLDISNLTKLKEIDCSSNKLVNLVTNGLDNLENLNCSENCLTDIQLLLSNLHFEKLKTLELSNNSFSQSDLSPFSKFVNLENLYLSTTNEEKIKQGDYNEFCGSLEPLKDLTKLRILDISNTDIDSGVEYLLENLEKVIYDGGKNPEAKELKIIRKELKGVLDLSDFVNLEELNCHKNELTGLNISNCSELTLLDCSSNQLTKLDLNKNTQLVDLDCSDNELNKLDLSGLNITKLNCQNNSLTKFNFLILNPEIVERLDCSNNDFSEQDLSSFTSFTNLKYLAIGTNAEERIEEGIYNRFMGSLESLKNCTKLEKLYINNTDINFGLEYLPNSVEKLNCFSEERKKSQVKQIEELLKDSKVINLSDLKTIDYLESELVIADFPKLKEIKNSGDVCKINKVTVKNCPRLEDLEINRFKDNKELNIDDCSSLKGINCSSNQLVQLNVQYLPNLEKLNCSGNLLTNLDISQNLLLKKLNISNNDFSEQDLNFLSHLVNLEELHLENSDEEKFKQNIYNRFHVSLKYLKNLDKLKILNISNTDINDGQEYLSDSVEKVYCSDNLRDESNCKAIAEKLKDCYNKSSKYYSYQDWIKVGQNDKENYGKRREEITKLNIDKKNLEGSLILEGFTSLESFSCFNNKLTELDVSNCLNLKEFNCCKNQLTSLDISKNSHLVKFACSENQLTNLGNLLKELDFSALNSEELESLNISSNNFPQQDLSFLDRFTNLKYLQIGNYERKKIKDSIYNRFFGSLELLRNLTKLEELDISNTDINQGIEYLPNSITEIYYSIKERKGSKLIEIAEELSGKSALANLLVNKKENFEEQGTFKEEFIESDGSVVKTKSIQISDFRVKDEKYQIIDTVGIGSGAKLKEEEIVREIFKACYEFGEGLLQVLFVIDKRVTLEEIRVYNIIRKKIFDDNITKYTTIVRTHFGNFRSQEKREEDENKLKKANITKKMVGSCRNIIYIDNPSLSSADNEAEISVYNKRKKESRDIILRNLAACQDFYKPSNLKLINEIFRDYVEGDKGEFMRLLKEDIKRLKNESFISKKLKDLMVKKIKTTKEMSESSLRAAIEIRNNCLQITGNGKSTLANVIAKTGEFKEGEFAVSETKKIAEYTFEHEGMKYRIVDTVGIGDTKMTMDKVLNRLALMGYSVKDGLSQILFVTDGKLVEEPRSTYELLKKVVFDDELANYTTIVRTNFPDFRKGKKCEEERQNMIENSESMKELIEECKNEIIFVDNPPIDIANDEDLVYLNKKRREESRERLLNHLKNICHDAVYKPENLVYLSEKLSKHVNRKEKLKKGLFNFYDRAKSKSLSLDITNEMKKLIEKEEPELKEYIGEGLKQLEEQKKNKKEKPRITNAKYISCNYLEGKLDLTDFIDLEKLYCQDNEITGLLINSCEKLTKIDCSYNPLVGSCETFRNLRELKILDIKHSKINGGLECLPNGLERFFCTGQLQKELEDYEEGIEERGKFVELNVKNKELKKGLRLIGFVKLERLNCSENHITKLDLSDCPNLKFLDFNNCPLEGSLKFLKSLKNLEELNITNTNLSEGLEHLPIGFKKLYCNSDRQYKSTKLMENKQNGMIAKVIPLERLYVIRGNIRQFLKNIQAIGRGVAIAGAVLTFQDKSAIGGGILAIYPLAELIDFLIDADSLSDNFNELSGMLSQFKISELKGGKVNEMLKNLDKKTTKFLKAYDENGDNEIDVEELKNEKKKAGEEESKLQAVMNAIKELERAIVGYRQISYYGMNESTKEEESKEIKFEEKPTEATILVEQ</sequence>
<evidence type="ECO:0000256" key="3">
    <source>
        <dbReference type="ARBA" id="ARBA00022692"/>
    </source>
</evidence>
<dbReference type="GO" id="GO:0005886">
    <property type="term" value="C:plasma membrane"/>
    <property type="evidence" value="ECO:0007669"/>
    <property type="project" value="UniProtKB-SubCell"/>
</dbReference>
<comment type="subcellular location">
    <subcellularLocation>
        <location evidence="1">Cell membrane</location>
    </subcellularLocation>
    <subcellularLocation>
        <location evidence="10">Endomembrane system</location>
        <topology evidence="10">Single-pass membrane protein</topology>
    </subcellularLocation>
</comment>
<dbReference type="SUPFAM" id="SSF52047">
    <property type="entry name" value="RNI-like"/>
    <property type="match status" value="1"/>
</dbReference>
<proteinExistence type="predicted"/>
<keyword evidence="2" id="KW-1003">Cell membrane</keyword>
<evidence type="ECO:0000259" key="13">
    <source>
        <dbReference type="PROSITE" id="PS50222"/>
    </source>
</evidence>
<gene>
    <name evidence="14" type="ORF">FWILDA_LOCUS4132</name>
</gene>
<evidence type="ECO:0000256" key="1">
    <source>
        <dbReference type="ARBA" id="ARBA00004236"/>
    </source>
</evidence>
<dbReference type="SUPFAM" id="SSF52540">
    <property type="entry name" value="P-loop containing nucleoside triphosphate hydrolases"/>
    <property type="match status" value="2"/>
</dbReference>